<dbReference type="InterPro" id="IPR001810">
    <property type="entry name" value="F-box_dom"/>
</dbReference>
<dbReference type="SMART" id="SM00256">
    <property type="entry name" value="FBOX"/>
    <property type="match status" value="1"/>
</dbReference>
<keyword evidence="3" id="KW-1185">Reference proteome</keyword>
<dbReference type="PANTHER" id="PTHR31672:SF13">
    <property type="entry name" value="F-BOX PROTEIN CPR30-LIKE"/>
    <property type="match status" value="1"/>
</dbReference>
<organism evidence="2 3">
    <name type="scientific">Cuscuta epithymum</name>
    <dbReference type="NCBI Taxonomy" id="186058"/>
    <lineage>
        <taxon>Eukaryota</taxon>
        <taxon>Viridiplantae</taxon>
        <taxon>Streptophyta</taxon>
        <taxon>Embryophyta</taxon>
        <taxon>Tracheophyta</taxon>
        <taxon>Spermatophyta</taxon>
        <taxon>Magnoliopsida</taxon>
        <taxon>eudicotyledons</taxon>
        <taxon>Gunneridae</taxon>
        <taxon>Pentapetalae</taxon>
        <taxon>asterids</taxon>
        <taxon>lamiids</taxon>
        <taxon>Solanales</taxon>
        <taxon>Convolvulaceae</taxon>
        <taxon>Cuscuteae</taxon>
        <taxon>Cuscuta</taxon>
        <taxon>Cuscuta subgen. Cuscuta</taxon>
    </lineage>
</organism>
<accession>A0AAV0GJR5</accession>
<name>A0AAV0GJR5_9ASTE</name>
<dbReference type="Pfam" id="PF07734">
    <property type="entry name" value="FBA_1"/>
    <property type="match status" value="1"/>
</dbReference>
<evidence type="ECO:0000313" key="3">
    <source>
        <dbReference type="Proteomes" id="UP001152523"/>
    </source>
</evidence>
<dbReference type="SUPFAM" id="SSF81383">
    <property type="entry name" value="F-box domain"/>
    <property type="match status" value="1"/>
</dbReference>
<feature type="domain" description="F-box" evidence="1">
    <location>
        <begin position="6"/>
        <end position="52"/>
    </location>
</feature>
<dbReference type="Gene3D" id="1.20.1280.50">
    <property type="match status" value="1"/>
</dbReference>
<protein>
    <recommendedName>
        <fullName evidence="1">F-box domain-containing protein</fullName>
    </recommendedName>
</protein>
<dbReference type="AlphaFoldDB" id="A0AAV0GJR5"/>
<evidence type="ECO:0000313" key="2">
    <source>
        <dbReference type="EMBL" id="CAH9148112.1"/>
    </source>
</evidence>
<evidence type="ECO:0000259" key="1">
    <source>
        <dbReference type="PROSITE" id="PS50181"/>
    </source>
</evidence>
<dbReference type="InterPro" id="IPR050796">
    <property type="entry name" value="SCF_F-box_component"/>
</dbReference>
<sequence>MICQSKMENCKLPGDLLIDVLAKLPVKSLMRFKCVCKCFYNLIKGDLQFMQKHYEISKTKPGYAVIESENDESKVVNLLYKESEFYAVGCRNLDIPLFNLRIWHIKCLYGMLCLIVAREDPSYLQLGKEMIYDIVIWNPSTKEIKSLPALKVSFQHPHYPPNEPPVSIVVNDGFGFGLCKNMIWKIVGLWNFHVMNVYHTFVMVGSRIGDSWCWRQIDATNITCDYLYIIEDFYVKGRYYWRVMALSPTPSPNDGEQLLWFDMDDEVFGTLELPYHIGCGMFTTIDETIAFLGSPIMKNNYQVEIWLIHEDDNNHFNWHKYTTLDCQHYPDERPIGILNHRLILLPPISKAEEFMFNTNVVPSLISIDLETGERKVIYVTEERKNIDIAYNSRGCVHVYFEGNVQIPREFRTFHLFGAFVRVYHQSLYLL</sequence>
<dbReference type="Pfam" id="PF00646">
    <property type="entry name" value="F-box"/>
    <property type="match status" value="1"/>
</dbReference>
<gene>
    <name evidence="2" type="ORF">CEPIT_LOCUS44249</name>
</gene>
<proteinExistence type="predicted"/>
<comment type="caution">
    <text evidence="2">The sequence shown here is derived from an EMBL/GenBank/DDBJ whole genome shotgun (WGS) entry which is preliminary data.</text>
</comment>
<reference evidence="2" key="1">
    <citation type="submission" date="2022-07" db="EMBL/GenBank/DDBJ databases">
        <authorList>
            <person name="Macas J."/>
            <person name="Novak P."/>
            <person name="Neumann P."/>
        </authorList>
    </citation>
    <scope>NUCLEOTIDE SEQUENCE</scope>
</reference>
<dbReference type="EMBL" id="CAMAPF010001150">
    <property type="protein sequence ID" value="CAH9148112.1"/>
    <property type="molecule type" value="Genomic_DNA"/>
</dbReference>
<dbReference type="Proteomes" id="UP001152523">
    <property type="component" value="Unassembled WGS sequence"/>
</dbReference>
<dbReference type="PROSITE" id="PS50181">
    <property type="entry name" value="FBOX"/>
    <property type="match status" value="1"/>
</dbReference>
<dbReference type="InterPro" id="IPR036047">
    <property type="entry name" value="F-box-like_dom_sf"/>
</dbReference>
<dbReference type="PANTHER" id="PTHR31672">
    <property type="entry name" value="BNACNNG10540D PROTEIN"/>
    <property type="match status" value="1"/>
</dbReference>
<dbReference type="InterPro" id="IPR006527">
    <property type="entry name" value="F-box-assoc_dom_typ1"/>
</dbReference>